<evidence type="ECO:0000313" key="2">
    <source>
        <dbReference type="Proteomes" id="UP000005408"/>
    </source>
</evidence>
<dbReference type="PANTHER" id="PTHR35841">
    <property type="entry name" value="PHOSPHONATES-BINDING PERIPLASMIC PROTEIN"/>
    <property type="match status" value="1"/>
</dbReference>
<dbReference type="GeneID" id="105324967"/>
<protein>
    <recommendedName>
        <fullName evidence="3">Phosphate ABC transporter substrate-binding protein</fullName>
    </recommendedName>
</protein>
<dbReference type="KEGG" id="crg:105324967"/>
<organism evidence="1 2">
    <name type="scientific">Magallana gigas</name>
    <name type="common">Pacific oyster</name>
    <name type="synonym">Crassostrea gigas</name>
    <dbReference type="NCBI Taxonomy" id="29159"/>
    <lineage>
        <taxon>Eukaryota</taxon>
        <taxon>Metazoa</taxon>
        <taxon>Spiralia</taxon>
        <taxon>Lophotrochozoa</taxon>
        <taxon>Mollusca</taxon>
        <taxon>Bivalvia</taxon>
        <taxon>Autobranchia</taxon>
        <taxon>Pteriomorphia</taxon>
        <taxon>Ostreida</taxon>
        <taxon>Ostreoidea</taxon>
        <taxon>Ostreidae</taxon>
        <taxon>Magallana</taxon>
    </lineage>
</organism>
<dbReference type="OrthoDB" id="5310573at2759"/>
<dbReference type="Proteomes" id="UP000005408">
    <property type="component" value="Unassembled WGS sequence"/>
</dbReference>
<keyword evidence="2" id="KW-1185">Reference proteome</keyword>
<dbReference type="OMA" id="VDIAFMS"/>
<evidence type="ECO:0000313" key="1">
    <source>
        <dbReference type="EnsemblMetazoa" id="G20456.2:cds"/>
    </source>
</evidence>
<evidence type="ECO:0008006" key="3">
    <source>
        <dbReference type="Google" id="ProtNLM"/>
    </source>
</evidence>
<sequence>MSSPKKLRLMTYLSSGIPIQVFELLLHYLEEVTGMEGYLITESRWSGPPAERGDPFIDDIADVVFMCSSAYLRLKHDKNEYMELCPVAPVHRHEKGGGEPVYFSDLVVNSSKKSVYGNFVDLKGQTFAFNDPISLSGSLVVLGHLKKNGYNSSFFGNMLHSGSHLKSIKMILDNKADVAAIDSNVLKFYLQQNPQDEENLSTVTSLGPMPIYPIVFNSRLSANVKKQISEALLGMHKLPEWQPQLEEWNIERYTKIDDSLYDLETSLMDLCKGLSLSSVYY</sequence>
<proteinExistence type="predicted"/>
<accession>A0A8W8JQ69</accession>
<reference evidence="1" key="1">
    <citation type="submission" date="2022-08" db="UniProtKB">
        <authorList>
            <consortium name="EnsemblMetazoa"/>
        </authorList>
    </citation>
    <scope>IDENTIFICATION</scope>
    <source>
        <strain evidence="1">05x7-T-G4-1.051#20</strain>
    </source>
</reference>
<dbReference type="RefSeq" id="XP_011422556.2">
    <property type="nucleotide sequence ID" value="XM_011424254.4"/>
</dbReference>
<name>A0A8W8JQ69_MAGGI</name>
<dbReference type="SUPFAM" id="SSF53850">
    <property type="entry name" value="Periplasmic binding protein-like II"/>
    <property type="match status" value="1"/>
</dbReference>
<dbReference type="Gene3D" id="3.40.190.10">
    <property type="entry name" value="Periplasmic binding protein-like II"/>
    <property type="match status" value="2"/>
</dbReference>
<dbReference type="EnsemblMetazoa" id="G20456.2">
    <property type="protein sequence ID" value="G20456.2:cds"/>
    <property type="gene ID" value="G20456"/>
</dbReference>
<dbReference type="RefSeq" id="XP_011422553.2">
    <property type="nucleotide sequence ID" value="XM_011424251.4"/>
</dbReference>
<dbReference type="AlphaFoldDB" id="A0A8W8JQ69"/>
<dbReference type="PANTHER" id="PTHR35841:SF1">
    <property type="entry name" value="PHOSPHONATES-BINDING PERIPLASMIC PROTEIN"/>
    <property type="match status" value="1"/>
</dbReference>
<dbReference type="Pfam" id="PF12974">
    <property type="entry name" value="Phosphonate-bd"/>
    <property type="match status" value="1"/>
</dbReference>